<dbReference type="AlphaFoldDB" id="A0A699KCH8"/>
<dbReference type="PANTHER" id="PTHR31635:SF196">
    <property type="entry name" value="REVERSE TRANSCRIPTASE DOMAIN-CONTAINING PROTEIN-RELATED"/>
    <property type="match status" value="1"/>
</dbReference>
<sequence>MEKGIPDHRPIFLKESTTWGYDGLTDTNGFVLFKKKLQHLKKVIRSWIASRRSDNYALKKEHENKLLVIDKKVDLGSATDQDFINRRDSLIILGNIKRIEAKDYQKAKIKWALEGDENTKFFHGTLKKKRRLLAIRGILKDGNWLDDPNEVKDEFLLHFCNRFKQPNVAPPSIDSLNFTTISQTQRDYLEIPFSRDEIKRAVWDCGGERASGPDGFTFCFFTTFWDTIEKDVVRFVQEFFQSHVIPKGCNPSFIALTPKVPNVKFVSDFRPISLIGCQYKIIGKLLANRLSNVIKDCISLVQSTFIKGRFILDGPLILNEVLAEYRHHHKELLIFKVDFEKAFDSLRWDFLDAAMDKMGFGFKWRLKINIDKSSVLGVGVSDVDVYHMVNIIGCGVLKFLFKYLGVPVGCNMKRCVYWNAVIQKFESKLSSWKAQLLSAGGRLSLIKAVL</sequence>
<gene>
    <name evidence="2" type="ORF">Tci_655394</name>
</gene>
<reference evidence="2" key="1">
    <citation type="journal article" date="2019" name="Sci. Rep.">
        <title>Draft genome of Tanacetum cinerariifolium, the natural source of mosquito coil.</title>
        <authorList>
            <person name="Yamashiro T."/>
            <person name="Shiraishi A."/>
            <person name="Satake H."/>
            <person name="Nakayama K."/>
        </authorList>
    </citation>
    <scope>NUCLEOTIDE SEQUENCE</scope>
</reference>
<evidence type="ECO:0000313" key="2">
    <source>
        <dbReference type="EMBL" id="GFA83422.1"/>
    </source>
</evidence>
<feature type="domain" description="Reverse transcriptase" evidence="1">
    <location>
        <begin position="266"/>
        <end position="412"/>
    </location>
</feature>
<dbReference type="PANTHER" id="PTHR31635">
    <property type="entry name" value="REVERSE TRANSCRIPTASE DOMAIN-CONTAINING PROTEIN-RELATED"/>
    <property type="match status" value="1"/>
</dbReference>
<keyword evidence="2" id="KW-0808">Transferase</keyword>
<dbReference type="Pfam" id="PF00078">
    <property type="entry name" value="RVT_1"/>
    <property type="match status" value="1"/>
</dbReference>
<proteinExistence type="predicted"/>
<comment type="caution">
    <text evidence="2">The sequence shown here is derived from an EMBL/GenBank/DDBJ whole genome shotgun (WGS) entry which is preliminary data.</text>
</comment>
<evidence type="ECO:0000259" key="1">
    <source>
        <dbReference type="Pfam" id="PF00078"/>
    </source>
</evidence>
<name>A0A699KCH8_TANCI</name>
<dbReference type="InterPro" id="IPR000477">
    <property type="entry name" value="RT_dom"/>
</dbReference>
<organism evidence="2">
    <name type="scientific">Tanacetum cinerariifolium</name>
    <name type="common">Dalmatian daisy</name>
    <name type="synonym">Chrysanthemum cinerariifolium</name>
    <dbReference type="NCBI Taxonomy" id="118510"/>
    <lineage>
        <taxon>Eukaryota</taxon>
        <taxon>Viridiplantae</taxon>
        <taxon>Streptophyta</taxon>
        <taxon>Embryophyta</taxon>
        <taxon>Tracheophyta</taxon>
        <taxon>Spermatophyta</taxon>
        <taxon>Magnoliopsida</taxon>
        <taxon>eudicotyledons</taxon>
        <taxon>Gunneridae</taxon>
        <taxon>Pentapetalae</taxon>
        <taxon>asterids</taxon>
        <taxon>campanulids</taxon>
        <taxon>Asterales</taxon>
        <taxon>Asteraceae</taxon>
        <taxon>Asteroideae</taxon>
        <taxon>Anthemideae</taxon>
        <taxon>Anthemidinae</taxon>
        <taxon>Tanacetum</taxon>
    </lineage>
</organism>
<protein>
    <submittedName>
        <fullName evidence="2">Cysteine-rich receptor-like protein kinase</fullName>
    </submittedName>
</protein>
<keyword evidence="2" id="KW-0675">Receptor</keyword>
<dbReference type="GO" id="GO:0016301">
    <property type="term" value="F:kinase activity"/>
    <property type="evidence" value="ECO:0007669"/>
    <property type="project" value="UniProtKB-KW"/>
</dbReference>
<keyword evidence="2" id="KW-0418">Kinase</keyword>
<dbReference type="EMBL" id="BKCJ010496898">
    <property type="protein sequence ID" value="GFA83422.1"/>
    <property type="molecule type" value="Genomic_DNA"/>
</dbReference>
<accession>A0A699KCH8</accession>
<feature type="non-terminal residue" evidence="2">
    <location>
        <position position="450"/>
    </location>
</feature>